<evidence type="ECO:0000313" key="3">
    <source>
        <dbReference type="EMBL" id="MBT1690831.1"/>
    </source>
</evidence>
<dbReference type="Gene3D" id="3.55.50.30">
    <property type="match status" value="1"/>
</dbReference>
<keyword evidence="1" id="KW-0812">Transmembrane</keyword>
<dbReference type="Proteomes" id="UP001319180">
    <property type="component" value="Unassembled WGS sequence"/>
</dbReference>
<dbReference type="EMBL" id="JAHESC010000094">
    <property type="protein sequence ID" value="MBT1690831.1"/>
    <property type="molecule type" value="Genomic_DNA"/>
</dbReference>
<organism evidence="3 4">
    <name type="scientific">Dawidia soli</name>
    <dbReference type="NCBI Taxonomy" id="2782352"/>
    <lineage>
        <taxon>Bacteria</taxon>
        <taxon>Pseudomonadati</taxon>
        <taxon>Bacteroidota</taxon>
        <taxon>Cytophagia</taxon>
        <taxon>Cytophagales</taxon>
        <taxon>Chryseotaleaceae</taxon>
        <taxon>Dawidia</taxon>
    </lineage>
</organism>
<feature type="transmembrane region" description="Helical" evidence="1">
    <location>
        <begin position="20"/>
        <end position="43"/>
    </location>
</feature>
<protein>
    <recommendedName>
        <fullName evidence="2">Protein FecR C-terminal domain-containing protein</fullName>
    </recommendedName>
</protein>
<evidence type="ECO:0000259" key="2">
    <source>
        <dbReference type="Pfam" id="PF16344"/>
    </source>
</evidence>
<accession>A0AAP2GKU5</accession>
<sequence>MEIRDRDAPGIGKSWRRARWWIYTSLLTLLLVTNVLINFGFFFPPASARKVFYGDAFFILPDSTNGVVLAGGTVSFTPDFTALYNEAFCSRGAHFQVPQGTRRLVVYCDKGMIVSTRRAVFDVKPVAGDSSKMQVLVGEGTVEITDLTGRSYGRYTAGQEATVDLLTQAVARKQYREVFISDRNVTPVLRFERLPLAEVAAQLKDHFAVDIRVTAAVREYLIDATFPVNISLFQALEMLELSNQDKRLKYTVTPDGHGGISQIILDRR</sequence>
<dbReference type="InterPro" id="IPR032508">
    <property type="entry name" value="FecR_C"/>
</dbReference>
<feature type="domain" description="Protein FecR C-terminal" evidence="2">
    <location>
        <begin position="189"/>
        <end position="244"/>
    </location>
</feature>
<keyword evidence="1" id="KW-0472">Membrane</keyword>
<evidence type="ECO:0000313" key="4">
    <source>
        <dbReference type="Proteomes" id="UP001319180"/>
    </source>
</evidence>
<keyword evidence="4" id="KW-1185">Reference proteome</keyword>
<comment type="caution">
    <text evidence="3">The sequence shown here is derived from an EMBL/GenBank/DDBJ whole genome shotgun (WGS) entry which is preliminary data.</text>
</comment>
<evidence type="ECO:0000256" key="1">
    <source>
        <dbReference type="SAM" id="Phobius"/>
    </source>
</evidence>
<dbReference type="Pfam" id="PF16344">
    <property type="entry name" value="FecR_C"/>
    <property type="match status" value="1"/>
</dbReference>
<proteinExistence type="predicted"/>
<keyword evidence="1" id="KW-1133">Transmembrane helix</keyword>
<name>A0AAP2GKU5_9BACT</name>
<reference evidence="3 4" key="1">
    <citation type="submission" date="2021-05" db="EMBL/GenBank/DDBJ databases">
        <title>A Polyphasic approach of four new species of the genus Ohtaekwangia: Ohtaekwangia histidinii sp. nov., Ohtaekwangia cretensis sp. nov., Ohtaekwangia indiensis sp. nov., Ohtaekwangia reichenbachii sp. nov. from diverse environment.</title>
        <authorList>
            <person name="Octaviana S."/>
        </authorList>
    </citation>
    <scope>NUCLEOTIDE SEQUENCE [LARGE SCALE GENOMIC DNA]</scope>
    <source>
        <strain evidence="3 4">PWU37</strain>
    </source>
</reference>
<gene>
    <name evidence="3" type="ORF">KK078_29980</name>
</gene>
<dbReference type="RefSeq" id="WP_254094662.1">
    <property type="nucleotide sequence ID" value="NZ_JAHESC010000094.1"/>
</dbReference>
<dbReference type="AlphaFoldDB" id="A0AAP2GKU5"/>